<feature type="compositionally biased region" description="Acidic residues" evidence="2">
    <location>
        <begin position="268"/>
        <end position="301"/>
    </location>
</feature>
<dbReference type="InterPro" id="IPR039038">
    <property type="entry name" value="ASPH"/>
</dbReference>
<dbReference type="SUPFAM" id="SSF81901">
    <property type="entry name" value="HCP-like"/>
    <property type="match status" value="1"/>
</dbReference>
<feature type="compositionally biased region" description="Basic and acidic residues" evidence="2">
    <location>
        <begin position="381"/>
        <end position="408"/>
    </location>
</feature>
<feature type="compositionally biased region" description="Basic and acidic residues" evidence="2">
    <location>
        <begin position="356"/>
        <end position="373"/>
    </location>
</feature>
<evidence type="ECO:0000256" key="3">
    <source>
        <dbReference type="SAM" id="Phobius"/>
    </source>
</evidence>
<comment type="similarity">
    <text evidence="1">Belongs to the aspartyl/asparaginyl beta-hydroxylase family.</text>
</comment>
<feature type="region of interest" description="Disordered" evidence="2">
    <location>
        <begin position="106"/>
        <end position="449"/>
    </location>
</feature>
<dbReference type="InterPro" id="IPR011990">
    <property type="entry name" value="TPR-like_helical_dom_sf"/>
</dbReference>
<evidence type="ECO:0000313" key="5">
    <source>
        <dbReference type="EMBL" id="KAK9890046.1"/>
    </source>
</evidence>
<feature type="compositionally biased region" description="Basic and acidic residues" evidence="2">
    <location>
        <begin position="423"/>
        <end position="436"/>
    </location>
</feature>
<feature type="compositionally biased region" description="Basic and acidic residues" evidence="2">
    <location>
        <begin position="507"/>
        <end position="517"/>
    </location>
</feature>
<dbReference type="InterPro" id="IPR007803">
    <property type="entry name" value="Asp/Arg/Pro-Hydrxlase"/>
</dbReference>
<organism evidence="5 6">
    <name type="scientific">Henosepilachna vigintioctopunctata</name>
    <dbReference type="NCBI Taxonomy" id="420089"/>
    <lineage>
        <taxon>Eukaryota</taxon>
        <taxon>Metazoa</taxon>
        <taxon>Ecdysozoa</taxon>
        <taxon>Arthropoda</taxon>
        <taxon>Hexapoda</taxon>
        <taxon>Insecta</taxon>
        <taxon>Pterygota</taxon>
        <taxon>Neoptera</taxon>
        <taxon>Endopterygota</taxon>
        <taxon>Coleoptera</taxon>
        <taxon>Polyphaga</taxon>
        <taxon>Cucujiformia</taxon>
        <taxon>Coccinelloidea</taxon>
        <taxon>Coccinellidae</taxon>
        <taxon>Epilachninae</taxon>
        <taxon>Epilachnini</taxon>
        <taxon>Henosepilachna</taxon>
    </lineage>
</organism>
<gene>
    <name evidence="5" type="ORF">WA026_008856</name>
</gene>
<dbReference type="Gene3D" id="1.25.40.10">
    <property type="entry name" value="Tetratricopeptide repeat domain"/>
    <property type="match status" value="1"/>
</dbReference>
<feature type="compositionally biased region" description="Acidic residues" evidence="2">
    <location>
        <begin position="236"/>
        <end position="260"/>
    </location>
</feature>
<keyword evidence="3" id="KW-1133">Transmembrane helix</keyword>
<dbReference type="AlphaFoldDB" id="A0AAW1VAJ3"/>
<feature type="compositionally biased region" description="Acidic residues" evidence="2">
    <location>
        <begin position="342"/>
        <end position="355"/>
    </location>
</feature>
<dbReference type="EMBL" id="JARQZJ010000124">
    <property type="protein sequence ID" value="KAK9890046.1"/>
    <property type="molecule type" value="Genomic_DNA"/>
</dbReference>
<dbReference type="GO" id="GO:0062101">
    <property type="term" value="F:peptidyl-aspartic acid 3-dioxygenase activity"/>
    <property type="evidence" value="ECO:0007669"/>
    <property type="project" value="InterPro"/>
</dbReference>
<feature type="compositionally biased region" description="Basic and acidic residues" evidence="2">
    <location>
        <begin position="332"/>
        <end position="341"/>
    </location>
</feature>
<evidence type="ECO:0000256" key="1">
    <source>
        <dbReference type="ARBA" id="ARBA00007730"/>
    </source>
</evidence>
<dbReference type="GO" id="GO:0005783">
    <property type="term" value="C:endoplasmic reticulum"/>
    <property type="evidence" value="ECO:0007669"/>
    <property type="project" value="TreeGrafter"/>
</dbReference>
<feature type="compositionally biased region" description="Acidic residues" evidence="2">
    <location>
        <begin position="132"/>
        <end position="148"/>
    </location>
</feature>
<dbReference type="SUPFAM" id="SSF51197">
    <property type="entry name" value="Clavaminate synthase-like"/>
    <property type="match status" value="1"/>
</dbReference>
<feature type="region of interest" description="Disordered" evidence="2">
    <location>
        <begin position="1"/>
        <end position="33"/>
    </location>
</feature>
<dbReference type="PANTHER" id="PTHR12366:SF29">
    <property type="entry name" value="ASPARTYL BETA-HYDROXYLASE, ISOFORM L"/>
    <property type="match status" value="1"/>
</dbReference>
<feature type="compositionally biased region" description="Basic and acidic residues" evidence="2">
    <location>
        <begin position="106"/>
        <end position="116"/>
    </location>
</feature>
<keyword evidence="6" id="KW-1185">Reference proteome</keyword>
<dbReference type="Pfam" id="PF05118">
    <property type="entry name" value="Asp_Arg_Hydrox"/>
    <property type="match status" value="1"/>
</dbReference>
<dbReference type="Proteomes" id="UP001431783">
    <property type="component" value="Unassembled WGS sequence"/>
</dbReference>
<evidence type="ECO:0000313" key="6">
    <source>
        <dbReference type="Proteomes" id="UP001431783"/>
    </source>
</evidence>
<feature type="transmembrane region" description="Helical" evidence="3">
    <location>
        <begin position="52"/>
        <end position="73"/>
    </location>
</feature>
<reference evidence="5 6" key="1">
    <citation type="submission" date="2023-03" db="EMBL/GenBank/DDBJ databases">
        <title>Genome insight into feeding habits of ladybird beetles.</title>
        <authorList>
            <person name="Li H.-S."/>
            <person name="Huang Y.-H."/>
            <person name="Pang H."/>
        </authorList>
    </citation>
    <scope>NUCLEOTIDE SEQUENCE [LARGE SCALE GENOMIC DNA]</scope>
    <source>
        <strain evidence="5">SYSU_2023b</strain>
        <tissue evidence="5">Whole body</tissue>
    </source>
</reference>
<comment type="caution">
    <text evidence="5">The sequence shown here is derived from an EMBL/GenBank/DDBJ whole genome shotgun (WGS) entry which is preliminary data.</text>
</comment>
<evidence type="ECO:0000259" key="4">
    <source>
        <dbReference type="Pfam" id="PF05118"/>
    </source>
</evidence>
<dbReference type="PANTHER" id="PTHR12366">
    <property type="entry name" value="ASPARTYL/ASPARAGINYL BETA-HYDROXYLASE"/>
    <property type="match status" value="1"/>
</dbReference>
<feature type="compositionally biased region" description="Acidic residues" evidence="2">
    <location>
        <begin position="309"/>
        <end position="324"/>
    </location>
</feature>
<keyword evidence="3" id="KW-0812">Transmembrane</keyword>
<feature type="domain" description="Aspartyl/asparaginy/proline hydroxylase" evidence="4">
    <location>
        <begin position="935"/>
        <end position="1087"/>
    </location>
</feature>
<keyword evidence="3" id="KW-0472">Membrane</keyword>
<accession>A0AAW1VAJ3</accession>
<feature type="compositionally biased region" description="Acidic residues" evidence="2">
    <location>
        <begin position="568"/>
        <end position="628"/>
    </location>
</feature>
<feature type="compositionally biased region" description="Low complexity" evidence="2">
    <location>
        <begin position="548"/>
        <end position="558"/>
    </location>
</feature>
<protein>
    <recommendedName>
        <fullName evidence="4">Aspartyl/asparaginy/proline hydroxylase domain-containing protein</fullName>
    </recommendedName>
</protein>
<dbReference type="Gene3D" id="2.60.120.330">
    <property type="entry name" value="B-lactam Antibiotic, Isopenicillin N Synthase, Chain"/>
    <property type="match status" value="1"/>
</dbReference>
<sequence length="1100" mass="127192">MSGDVQPRKRKDKKRKKEEEPSTTPPVHVFPKEPSEDVNIHIHKEEGTGGGICAKIIFFILFSALIVLIGLIITEHRGLTDLDVAESESKYSQIFEGWVDNDKHDDHHTLDDHDNEHFDDEEHEDDGHTLDDHDDDHMDDEETDEQSEEEHTLDDHDNEHFDDDQSSPPSEENEVDAEYQQEESQSQEEYTEKFRKNGRYRRQVSEEEDDDNMTDSQEERKVDNSKIYINTNVKYDDEEAVDSRDEDIEDRSENLYEDEENSKVQQDNIDDSAEILEDDDNFNDSADENDLNEDRETEDTEIYSKTSDEEIDAEYDSQVDEDDNTITSTSKMVDDVIKNEEYASEEAAYELDNESIEDKDREDTSAEKSAEEPEKLEDNEENKVYMNDKSEGKDQEIYEKTDVPKKSVSDSNESTEENIIQIENKDTEFQDNDHESGNSGGSDNPGSLSNMIIKAVIGAAIMAVGHFVLVKKWKSDSPDETNGGSKEIHIDLTRRNTLIAPPPLQEIQHDVESADKEYNDDEEADDGGAVGSRSVTDVARKKYEQLRSSYSRSISPESDIGHDPKDNESEDELEIEDIEEEELDEEEEEEEEEDVENLHDEDMEDIEGEDIDNEDYENEEYEEDDDEELMKKLEAKYGKLKLEPKTKERTPSTDLDESDSEKLSDDNNEYEFAGITNKDDWQIRKELDEAQLNLRNNAAYALKMFEKVLEKYPSSPRGFYGLAQALDTLADKEKSNELLEEAISNYFKVSEMKNVPDPLYKASLERCIDRTRFRGKYGKAIRVHLKLINRFPDQPEYRNQLTITYLTIGKVEEARSVLEETLQKWPYNGCALVHYGFIWKTIDNNLEKGVFYMQKGIDTQDPCTIDGRFYFHLGDGYSRIGNSKKALKIYQEGVDHKLFLSKYQRSLYNVPRLTARPWWKNNQLSKYNILLEDLEKHWIAIKNEGLAVLNQQGFFQDESENLKDTGDWKQFELFARGRRNTKNCNKTPFTCKLVGSHIDASGCRRGQTKFSVMHPGTHVWSHCGPTNCRLRIHLGLKVPPKTFIRVGDTVRSWNAGKLLIFDDSFEHEVWHNGTDIRLVLIVDVWHPELTMTEKENLSSL</sequence>
<name>A0AAW1VAJ3_9CUCU</name>
<feature type="region of interest" description="Disordered" evidence="2">
    <location>
        <begin position="474"/>
        <end position="668"/>
    </location>
</feature>
<proteinExistence type="inferred from homology"/>
<evidence type="ECO:0000256" key="2">
    <source>
        <dbReference type="SAM" id="MobiDB-lite"/>
    </source>
</evidence>
<feature type="compositionally biased region" description="Acidic residues" evidence="2">
    <location>
        <begin position="160"/>
        <end position="181"/>
    </location>
</feature>
<feature type="compositionally biased region" description="Basic and acidic residues" evidence="2">
    <location>
        <begin position="629"/>
        <end position="651"/>
    </location>
</feature>
<feature type="compositionally biased region" description="Basic and acidic residues" evidence="2">
    <location>
        <begin position="149"/>
        <end position="159"/>
    </location>
</feature>
<dbReference type="InterPro" id="IPR027443">
    <property type="entry name" value="IPNS-like_sf"/>
</dbReference>